<dbReference type="EMBL" id="AP018232">
    <property type="protein sequence ID" value="BAY88025.1"/>
    <property type="molecule type" value="Genomic_DNA"/>
</dbReference>
<feature type="region of interest" description="Disordered" evidence="2">
    <location>
        <begin position="685"/>
        <end position="719"/>
    </location>
</feature>
<evidence type="ECO:0000313" key="4">
    <source>
        <dbReference type="Proteomes" id="UP000218418"/>
    </source>
</evidence>
<keyword evidence="1" id="KW-0175">Coiled coil</keyword>
<reference evidence="3 4" key="1">
    <citation type="submission" date="2017-06" db="EMBL/GenBank/DDBJ databases">
        <title>Genome sequencing of cyanobaciteial culture collection at National Institute for Environmental Studies (NIES).</title>
        <authorList>
            <person name="Hirose Y."/>
            <person name="Shimura Y."/>
            <person name="Fujisawa T."/>
            <person name="Nakamura Y."/>
            <person name="Kawachi M."/>
        </authorList>
    </citation>
    <scope>NUCLEOTIDE SEQUENCE [LARGE SCALE GENOMIC DNA]</scope>
    <source>
        <strain evidence="3 4">NIES-267</strain>
        <plasmid evidence="4">Plasmid5 dna</plasmid>
    </source>
</reference>
<sequence length="753" mass="85570">MITLNSLKNRLFLVSLSGSLILSILALILPSEEIKQNLKLGIACFIGAGFIAEYCGTKYLREIDKIESNNNKLLDEKDSYINQFEQDIKIKQARIEKLTTATSELATQLESINKAASNKQLEIIKQQQIVRELNQKLESIGEFTASEKHRIVRDCYKHQIKKVDCLINSLSRRYPAISEEIDNLAVEVDKFRNYYLHKINEYESIDDFDSLLDIGLELQEKIIDRSVDLRVKAQAIVINYLSLIVDDSVSLMDYERYISDLAAKAKQEILQLNQFHEGNKKAIASEWIASNQEMVQRYQTEYTDTLDTAKYAVSKMEELNKHILNLESQLLESRKPNRFPGTTEQARVGNSLIDYYYKLNYCLDALQWSTDDTGYKLCFSISRNGRYFIDCDTLNDGTTDKIKELSGALNKPKFEYNNRGGNVTLYIQTRHKKKATVEEDTRLWKPANEFEKIVSKWSRVRITGGSESGKSPTAENLVVAILRNRPGTVQLFNPQENSTKNHWGIPVTGTTHKDSEKGIADLAKKIDSRSNEEEPKDCFCMNIFDEIDSTMSHTKGKKIVIGDNVNFIIKQASHQNLGVVFIGQNANVSEYPGMSRSDWNSAVNLHIGANCYDAIENSNQFTTHQQNKLKAIADKLTAYCEAKNNELGLDNTDAEAYRFGFVVEPGKKPYFISLPSFGSYKFDESTQFKTPNGDDEREPKNLCDDAPKKSRKTIKNNPPCTKCGSTNTKPFGSQGRYQCLNNCGQRTFRPKAK</sequence>
<name>A0A1Z4M3J8_9CYAN</name>
<evidence type="ECO:0000256" key="1">
    <source>
        <dbReference type="SAM" id="Coils"/>
    </source>
</evidence>
<keyword evidence="3" id="KW-0614">Plasmid</keyword>
<gene>
    <name evidence="3" type="ORF">NIES267_75670</name>
</gene>
<feature type="compositionally biased region" description="Basic and acidic residues" evidence="2">
    <location>
        <begin position="685"/>
        <end position="708"/>
    </location>
</feature>
<organism evidence="3 4">
    <name type="scientific">Calothrix parasitica NIES-267</name>
    <dbReference type="NCBI Taxonomy" id="1973488"/>
    <lineage>
        <taxon>Bacteria</taxon>
        <taxon>Bacillati</taxon>
        <taxon>Cyanobacteriota</taxon>
        <taxon>Cyanophyceae</taxon>
        <taxon>Nostocales</taxon>
        <taxon>Calotrichaceae</taxon>
        <taxon>Calothrix</taxon>
    </lineage>
</organism>
<proteinExistence type="predicted"/>
<feature type="coiled-coil region" evidence="1">
    <location>
        <begin position="63"/>
        <end position="101"/>
    </location>
</feature>
<evidence type="ECO:0000313" key="3">
    <source>
        <dbReference type="EMBL" id="BAY88025.1"/>
    </source>
</evidence>
<dbReference type="Proteomes" id="UP000218418">
    <property type="component" value="Plasmid plasmid5"/>
</dbReference>
<dbReference type="AlphaFoldDB" id="A0A1Z4M3J8"/>
<geneLocation type="plasmid" evidence="4">
    <name>Plasmid5 dna</name>
</geneLocation>
<accession>A0A1Z4M3J8</accession>
<evidence type="ECO:0000256" key="2">
    <source>
        <dbReference type="SAM" id="MobiDB-lite"/>
    </source>
</evidence>
<keyword evidence="4" id="KW-1185">Reference proteome</keyword>
<protein>
    <submittedName>
        <fullName evidence="3">Uncharacterized protein</fullName>
    </submittedName>
</protein>
<dbReference type="OrthoDB" id="574575at2"/>